<dbReference type="Gene3D" id="3.40.50.1010">
    <property type="entry name" value="5'-nuclease"/>
    <property type="match status" value="1"/>
</dbReference>
<dbReference type="Pfam" id="PF01850">
    <property type="entry name" value="PIN"/>
    <property type="match status" value="1"/>
</dbReference>
<evidence type="ECO:0000313" key="3">
    <source>
        <dbReference type="Proteomes" id="UP000252107"/>
    </source>
</evidence>
<dbReference type="SUPFAM" id="SSF88723">
    <property type="entry name" value="PIN domain-like"/>
    <property type="match status" value="1"/>
</dbReference>
<dbReference type="InterPro" id="IPR029060">
    <property type="entry name" value="PIN-like_dom_sf"/>
</dbReference>
<gene>
    <name evidence="2" type="ORF">A6770_40690</name>
</gene>
<comment type="caution">
    <text evidence="2">The sequence shown here is derived from an EMBL/GenBank/DDBJ whole genome shotgun (WGS) entry which is preliminary data.</text>
</comment>
<reference evidence="2" key="1">
    <citation type="submission" date="2016-04" db="EMBL/GenBank/DDBJ databases">
        <authorList>
            <person name="Tabuchi Yagui T.R."/>
        </authorList>
    </citation>
    <scope>NUCLEOTIDE SEQUENCE [LARGE SCALE GENOMIC DNA]</scope>
    <source>
        <strain evidence="2">NIES-26</strain>
    </source>
</reference>
<dbReference type="AlphaFoldDB" id="A0A367RI62"/>
<protein>
    <submittedName>
        <fullName evidence="2">Pilus assembly protein</fullName>
    </submittedName>
</protein>
<keyword evidence="3" id="KW-1185">Reference proteome</keyword>
<dbReference type="Proteomes" id="UP000252107">
    <property type="component" value="Unassembled WGS sequence"/>
</dbReference>
<sequence>MKQAVLLDTGPLVALVNRREQFHQWVTNQFQQIEPPLLTCEAVITEACFLLQNVYGGEAAVISFVQKGIIQLPFRLSEEAAAVFELMQRYQSVPMSLADACLVRMAELYSTRELLTFDSDFRIYRKNRHQLISVIMPEELRSGSQG</sequence>
<organism evidence="2 3">
    <name type="scientific">Nostoc minutum NIES-26</name>
    <dbReference type="NCBI Taxonomy" id="1844469"/>
    <lineage>
        <taxon>Bacteria</taxon>
        <taxon>Bacillati</taxon>
        <taxon>Cyanobacteriota</taxon>
        <taxon>Cyanophyceae</taxon>
        <taxon>Nostocales</taxon>
        <taxon>Nostocaceae</taxon>
        <taxon>Nostoc</taxon>
    </lineage>
</organism>
<dbReference type="EMBL" id="LXQD01000150">
    <property type="protein sequence ID" value="RCJ36247.1"/>
    <property type="molecule type" value="Genomic_DNA"/>
</dbReference>
<proteinExistence type="predicted"/>
<evidence type="ECO:0000259" key="1">
    <source>
        <dbReference type="Pfam" id="PF01850"/>
    </source>
</evidence>
<name>A0A367RI62_9NOSO</name>
<accession>A0A367RI62</accession>
<evidence type="ECO:0000313" key="2">
    <source>
        <dbReference type="EMBL" id="RCJ36247.1"/>
    </source>
</evidence>
<feature type="domain" description="PIN" evidence="1">
    <location>
        <begin position="5"/>
        <end position="125"/>
    </location>
</feature>
<dbReference type="InterPro" id="IPR002716">
    <property type="entry name" value="PIN_dom"/>
</dbReference>